<accession>A0A7Z8ZP45</accession>
<protein>
    <submittedName>
        <fullName evidence="1">Uncharacterized protein</fullName>
    </submittedName>
</protein>
<evidence type="ECO:0000313" key="1">
    <source>
        <dbReference type="EMBL" id="VED78422.1"/>
    </source>
</evidence>
<reference evidence="1 2" key="1">
    <citation type="submission" date="2018-12" db="EMBL/GenBank/DDBJ databases">
        <authorList>
            <consortium name="Pathogen Informatics"/>
        </authorList>
    </citation>
    <scope>NUCLEOTIDE SEQUENCE [LARGE SCALE GENOMIC DNA]</scope>
    <source>
        <strain evidence="1 2">NCTC8196</strain>
    </source>
</reference>
<dbReference type="AlphaFoldDB" id="A0A7Z8ZP45"/>
<organism evidence="1 2">
    <name type="scientific">Escherichia marmotae</name>
    <dbReference type="NCBI Taxonomy" id="1499973"/>
    <lineage>
        <taxon>Bacteria</taxon>
        <taxon>Pseudomonadati</taxon>
        <taxon>Pseudomonadota</taxon>
        <taxon>Gammaproteobacteria</taxon>
        <taxon>Enterobacterales</taxon>
        <taxon>Enterobacteriaceae</taxon>
        <taxon>Escherichia</taxon>
    </lineage>
</organism>
<gene>
    <name evidence="1" type="ORF">NCTC8196_02403</name>
</gene>
<name>A0A7Z8ZP45_9ESCH</name>
<sequence>MFNISTLCSVDDIIFIDNEIKASYQSFPLRLLNINSQYLCLSIFNINS</sequence>
<dbReference type="EMBL" id="LR134270">
    <property type="protein sequence ID" value="VED78422.1"/>
    <property type="molecule type" value="Genomic_DNA"/>
</dbReference>
<dbReference type="Proteomes" id="UP000277464">
    <property type="component" value="Chromosome"/>
</dbReference>
<evidence type="ECO:0000313" key="2">
    <source>
        <dbReference type="Proteomes" id="UP000277464"/>
    </source>
</evidence>
<proteinExistence type="predicted"/>